<gene>
    <name evidence="1" type="ORF">AN695_0212435</name>
</gene>
<evidence type="ECO:0008006" key="3">
    <source>
        <dbReference type="Google" id="ProtNLM"/>
    </source>
</evidence>
<evidence type="ECO:0000313" key="2">
    <source>
        <dbReference type="Proteomes" id="UP000050489"/>
    </source>
</evidence>
<dbReference type="Gene3D" id="3.40.50.2000">
    <property type="entry name" value="Glycogen Phosphorylase B"/>
    <property type="match status" value="1"/>
</dbReference>
<dbReference type="Proteomes" id="UP000050489">
    <property type="component" value="Unassembled WGS sequence"/>
</dbReference>
<protein>
    <recommendedName>
        <fullName evidence="3">Glycosyltransferase family 9 protein</fullName>
    </recommendedName>
</protein>
<sequence>MSIKRNIYIRGMYGLGDSIYQRAFVRQFPGAYIRTPWPELYADLDVKFVKSNTLLRTQRKNEDRTWLRYVPEPTKAEVFTVFYGADELARGSIIDAMTLQFCKVASQFDLPSYGPSPVISDKPIAIIRPATVRREWANPARNPDPKYINEAAALLKKHFYVVSLADLEEGEEWIVGDAPAADLQLHAGELSVTQILALVEHAAVVVSGVGWALPAAICYKTPVFIIQGGCGGHNAPHIVTDPEMDLSRVGWAQPDNYCMCGQMDHACSKHITGFGQQFKDWLNEIVLSTS</sequence>
<evidence type="ECO:0000313" key="1">
    <source>
        <dbReference type="EMBL" id="OCO87793.1"/>
    </source>
</evidence>
<reference evidence="2" key="1">
    <citation type="submission" date="2016-04" db="EMBL/GenBank/DDBJ databases">
        <authorList>
            <person name="Osei Sekyere J."/>
            <person name="Sivertsen A."/>
            <person name="Pedersen A.T."/>
            <person name="Sundsfjord A."/>
        </authorList>
    </citation>
    <scope>NUCLEOTIDE SEQUENCE [LARGE SCALE GENOMIC DNA]</scope>
    <source>
        <strain evidence="2">945174350</strain>
    </source>
</reference>
<dbReference type="RefSeq" id="WP_055312919.1">
    <property type="nucleotide sequence ID" value="NZ_JAFHIK010000004.1"/>
</dbReference>
<name>A0A2F0PUV8_SERMA</name>
<organism evidence="1 2">
    <name type="scientific">Serratia marcescens</name>
    <dbReference type="NCBI Taxonomy" id="615"/>
    <lineage>
        <taxon>Bacteria</taxon>
        <taxon>Pseudomonadati</taxon>
        <taxon>Pseudomonadota</taxon>
        <taxon>Gammaproteobacteria</taxon>
        <taxon>Enterobacterales</taxon>
        <taxon>Yersiniaceae</taxon>
        <taxon>Serratia</taxon>
    </lineage>
</organism>
<proteinExistence type="predicted"/>
<dbReference type="EMBL" id="LJEX02000057">
    <property type="protein sequence ID" value="OCO87793.1"/>
    <property type="molecule type" value="Genomic_DNA"/>
</dbReference>
<comment type="caution">
    <text evidence="1">The sequence shown here is derived from an EMBL/GenBank/DDBJ whole genome shotgun (WGS) entry which is preliminary data.</text>
</comment>
<accession>A0A2F0PUV8</accession>
<dbReference type="AlphaFoldDB" id="A0A2F0PUV8"/>